<reference evidence="2" key="2">
    <citation type="submission" date="2015-07" db="EMBL/GenBank/DDBJ databases">
        <title>Plasmids, circular viruses and viroids from rat gut.</title>
        <authorList>
            <person name="Jorgensen T.J."/>
            <person name="Hansen M.A."/>
            <person name="Xu Z."/>
            <person name="Tabak M.A."/>
            <person name="Sorensen S.J."/>
            <person name="Hansen L.H."/>
        </authorList>
    </citation>
    <scope>NUCLEOTIDE SEQUENCE</scope>
    <source>
        <plasmid evidence="2">pRGRH0373</plasmid>
    </source>
</reference>
<keyword evidence="1" id="KW-1133">Transmembrane helix</keyword>
<geneLocation type="plasmid" evidence="2">
    <name>pRGRH0373</name>
</geneLocation>
<keyword evidence="1" id="KW-0472">Membrane</keyword>
<organism evidence="2">
    <name type="scientific">uncultured prokaryote</name>
    <dbReference type="NCBI Taxonomy" id="198431"/>
    <lineage>
        <taxon>unclassified sequences</taxon>
        <taxon>environmental samples</taxon>
    </lineage>
</organism>
<feature type="transmembrane region" description="Helical" evidence="1">
    <location>
        <begin position="6"/>
        <end position="25"/>
    </location>
</feature>
<dbReference type="InterPro" id="IPR027417">
    <property type="entry name" value="P-loop_NTPase"/>
</dbReference>
<evidence type="ECO:0008006" key="3">
    <source>
        <dbReference type="Google" id="ProtNLM"/>
    </source>
</evidence>
<sequence>MIIFYLFVGLFGLFFFISFLSFKFMSPYRLTYLFGLKGAGKSTFMAKLMLEDICKGWTVYTNMTDVVIPGVHIFQSKQLENMVPPPRSSVYIDEAGLVWDNRKFANFTDGYVEYFKLQRKYKNKVTMNSQALDVDKKIRDLIDSMYLCSNLFGCIGICRPLKRTIKVLEAQGNSESRLAMNLIFEGITKIKIFWMPRYWKWFDSFKAPARPHIVGNIVPGDPPEKKTFRQLLRLLQRRFSSK</sequence>
<reference evidence="2" key="1">
    <citation type="submission" date="2015-06" db="EMBL/GenBank/DDBJ databases">
        <authorList>
            <person name="Joergensen T."/>
        </authorList>
    </citation>
    <scope>NUCLEOTIDE SEQUENCE</scope>
    <source>
        <plasmid evidence="2">pRGRH0373</plasmid>
    </source>
</reference>
<dbReference type="AlphaFoldDB" id="A0A0H5Q098"/>
<keyword evidence="1" id="KW-0812">Transmembrane</keyword>
<evidence type="ECO:0000313" key="2">
    <source>
        <dbReference type="EMBL" id="CRY94830.1"/>
    </source>
</evidence>
<name>A0A0H5Q098_9ZZZZ</name>
<keyword evidence="2" id="KW-0614">Plasmid</keyword>
<dbReference type="Gene3D" id="3.40.50.300">
    <property type="entry name" value="P-loop containing nucleotide triphosphate hydrolases"/>
    <property type="match status" value="1"/>
</dbReference>
<dbReference type="EMBL" id="LN853030">
    <property type="protein sequence ID" value="CRY94830.1"/>
    <property type="molecule type" value="Genomic_DNA"/>
</dbReference>
<accession>A0A0H5Q098</accession>
<proteinExistence type="predicted"/>
<evidence type="ECO:0000256" key="1">
    <source>
        <dbReference type="SAM" id="Phobius"/>
    </source>
</evidence>
<protein>
    <recommendedName>
        <fullName evidence="3">Zona occludens toxin N-terminal domain-containing protein</fullName>
    </recommendedName>
</protein>